<proteinExistence type="predicted"/>
<evidence type="ECO:0000313" key="1">
    <source>
        <dbReference type="EMBL" id="KAI4337736.1"/>
    </source>
</evidence>
<keyword evidence="2" id="KW-1185">Reference proteome</keyword>
<accession>A0ACB9NP07</accession>
<sequence>MLTFSSESPPSPPNGDYIGTESCIDLQNDNKSAFDASTGTSISSDDGKRGEAKSRNSRINKKEKKEFPPPISLLARTQNLHPHMPWILRRYYTNDGRLILKEEKVRHHEYFRARRANGRLTLQLVPLDDDVFDTLPSCLDNHDLLQQEITRPSETNLGDRDSFNSTSFVDEQVQHKNVDDGSDSDTENKRAPVAANSTAPNPLNCSRVTSDSSCIFGVPVHAIS</sequence>
<dbReference type="EMBL" id="CM039431">
    <property type="protein sequence ID" value="KAI4337736.1"/>
    <property type="molecule type" value="Genomic_DNA"/>
</dbReference>
<organism evidence="1 2">
    <name type="scientific">Bauhinia variegata</name>
    <name type="common">Purple orchid tree</name>
    <name type="synonym">Phanera variegata</name>
    <dbReference type="NCBI Taxonomy" id="167791"/>
    <lineage>
        <taxon>Eukaryota</taxon>
        <taxon>Viridiplantae</taxon>
        <taxon>Streptophyta</taxon>
        <taxon>Embryophyta</taxon>
        <taxon>Tracheophyta</taxon>
        <taxon>Spermatophyta</taxon>
        <taxon>Magnoliopsida</taxon>
        <taxon>eudicotyledons</taxon>
        <taxon>Gunneridae</taxon>
        <taxon>Pentapetalae</taxon>
        <taxon>rosids</taxon>
        <taxon>fabids</taxon>
        <taxon>Fabales</taxon>
        <taxon>Fabaceae</taxon>
        <taxon>Cercidoideae</taxon>
        <taxon>Cercideae</taxon>
        <taxon>Bauhiniinae</taxon>
        <taxon>Bauhinia</taxon>
    </lineage>
</organism>
<protein>
    <submittedName>
        <fullName evidence="1">Uncharacterized protein</fullName>
    </submittedName>
</protein>
<gene>
    <name evidence="1" type="ORF">L6164_016114</name>
</gene>
<name>A0ACB9NP07_BAUVA</name>
<reference evidence="1 2" key="1">
    <citation type="journal article" date="2022" name="DNA Res.">
        <title>Chromosomal-level genome assembly of the orchid tree Bauhinia variegata (Leguminosae; Cercidoideae) supports the allotetraploid origin hypothesis of Bauhinia.</title>
        <authorList>
            <person name="Zhong Y."/>
            <person name="Chen Y."/>
            <person name="Zheng D."/>
            <person name="Pang J."/>
            <person name="Liu Y."/>
            <person name="Luo S."/>
            <person name="Meng S."/>
            <person name="Qian L."/>
            <person name="Wei D."/>
            <person name="Dai S."/>
            <person name="Zhou R."/>
        </authorList>
    </citation>
    <scope>NUCLEOTIDE SEQUENCE [LARGE SCALE GENOMIC DNA]</scope>
    <source>
        <strain evidence="1">BV-YZ2020</strain>
    </source>
</reference>
<evidence type="ECO:0000313" key="2">
    <source>
        <dbReference type="Proteomes" id="UP000828941"/>
    </source>
</evidence>
<comment type="caution">
    <text evidence="1">The sequence shown here is derived from an EMBL/GenBank/DDBJ whole genome shotgun (WGS) entry which is preliminary data.</text>
</comment>
<dbReference type="Proteomes" id="UP000828941">
    <property type="component" value="Chromosome 6"/>
</dbReference>